<feature type="compositionally biased region" description="Basic and acidic residues" evidence="1">
    <location>
        <begin position="375"/>
        <end position="388"/>
    </location>
</feature>
<feature type="compositionally biased region" description="Basic and acidic residues" evidence="1">
    <location>
        <begin position="350"/>
        <end position="367"/>
    </location>
</feature>
<accession>A0A0G4FGB7</accession>
<dbReference type="AlphaFoldDB" id="A0A0G4FGB7"/>
<feature type="compositionally biased region" description="Low complexity" evidence="1">
    <location>
        <begin position="440"/>
        <end position="461"/>
    </location>
</feature>
<feature type="compositionally biased region" description="Low complexity" evidence="1">
    <location>
        <begin position="130"/>
        <end position="148"/>
    </location>
</feature>
<protein>
    <submittedName>
        <fullName evidence="2">Uncharacterized protein</fullName>
    </submittedName>
</protein>
<feature type="compositionally biased region" description="Low complexity" evidence="1">
    <location>
        <begin position="283"/>
        <end position="297"/>
    </location>
</feature>
<sequence>MPPYLFPLMPMQLLPLPLSSPQDDDDDVVPSAGEASAEVSPSPPGSRGGLDYSEAFGGNRSRRDLYTEEREREGSENTLSIPHLPGTPAAFTESVHASMQKKKSFDLNRSLRKHQTAPAQGLPFQFTRKPSQPLDSPDLTLPLPITLPAGRPPLRTGRSSLAVSIFEDTLTGPKTSPTPRQGNSPPSGGDPQKDKGGFLATSRRFSFNRKYSNASLSASASPSPRPLSLSQRQYTNVLTGSVLHSGIGSRQESDRSLREDPLGIDKGRGGTDREGDSDRKSQRPSPWARSPPRRTTALFTNASCCDTPFYTPNMALVSPRPKGIAMAERSAREPGFLGPAFMQTARLARSQREEGEKGDDNQETLDRDIDEQEEEKATAEKRRGESRKGKSAKKKIKSLRKQPTLQLRLLMWLESSNSHKNTLKKKTRKQPKPKPKASPKVRPTPQSPVSVSPPQDPMSSPGLTHFTPQDGEDPLSGDLLLPPPILSLHKQNAPTIELKALAPPTRPPRLRPLDIRRQEMSSAIRAEFEGEEKELIEGEGGTTGRPLDPPRNQRAPDLSRTTGRKGGPFEASRTKVV</sequence>
<name>A0A0G4FGB7_9ALVE</name>
<feature type="compositionally biased region" description="Basic residues" evidence="1">
    <location>
        <begin position="389"/>
        <end position="400"/>
    </location>
</feature>
<feature type="compositionally biased region" description="Basic and acidic residues" evidence="1">
    <location>
        <begin position="61"/>
        <end position="75"/>
    </location>
</feature>
<feature type="region of interest" description="Disordered" evidence="1">
    <location>
        <begin position="416"/>
        <end position="486"/>
    </location>
</feature>
<feature type="compositionally biased region" description="Polar residues" evidence="1">
    <location>
        <begin position="172"/>
        <end position="186"/>
    </location>
</feature>
<proteinExistence type="predicted"/>
<feature type="region of interest" description="Disordered" evidence="1">
    <location>
        <begin position="521"/>
        <end position="577"/>
    </location>
</feature>
<dbReference type="EMBL" id="CDMZ01000353">
    <property type="protein sequence ID" value="CEM12449.1"/>
    <property type="molecule type" value="Genomic_DNA"/>
</dbReference>
<reference evidence="2" key="1">
    <citation type="submission" date="2014-11" db="EMBL/GenBank/DDBJ databases">
        <authorList>
            <person name="Otto D Thomas"/>
            <person name="Naeem Raeece"/>
        </authorList>
    </citation>
    <scope>NUCLEOTIDE SEQUENCE</scope>
</reference>
<feature type="non-terminal residue" evidence="2">
    <location>
        <position position="577"/>
    </location>
</feature>
<evidence type="ECO:0000313" key="2">
    <source>
        <dbReference type="EMBL" id="CEM12449.1"/>
    </source>
</evidence>
<feature type="region of interest" description="Disordered" evidence="1">
    <location>
        <begin position="347"/>
        <end position="401"/>
    </location>
</feature>
<feature type="region of interest" description="Disordered" evidence="1">
    <location>
        <begin position="245"/>
        <end position="299"/>
    </location>
</feature>
<feature type="compositionally biased region" description="Basic residues" evidence="1">
    <location>
        <begin position="421"/>
        <end position="439"/>
    </location>
</feature>
<organism evidence="2">
    <name type="scientific">Chromera velia CCMP2878</name>
    <dbReference type="NCBI Taxonomy" id="1169474"/>
    <lineage>
        <taxon>Eukaryota</taxon>
        <taxon>Sar</taxon>
        <taxon>Alveolata</taxon>
        <taxon>Colpodellida</taxon>
        <taxon>Chromeraceae</taxon>
        <taxon>Chromera</taxon>
    </lineage>
</organism>
<feature type="region of interest" description="Disordered" evidence="1">
    <location>
        <begin position="14"/>
        <end position="198"/>
    </location>
</feature>
<evidence type="ECO:0000256" key="1">
    <source>
        <dbReference type="SAM" id="MobiDB-lite"/>
    </source>
</evidence>
<feature type="compositionally biased region" description="Basic and acidic residues" evidence="1">
    <location>
        <begin position="251"/>
        <end position="281"/>
    </location>
</feature>
<gene>
    <name evidence="2" type="ORF">Cvel_16870</name>
</gene>